<feature type="transmembrane region" description="Helical" evidence="3">
    <location>
        <begin position="41"/>
        <end position="62"/>
    </location>
</feature>
<feature type="transmembrane region" description="Helical" evidence="3">
    <location>
        <begin position="12"/>
        <end position="34"/>
    </location>
</feature>
<feature type="transmembrane region" description="Helical" evidence="3">
    <location>
        <begin position="121"/>
        <end position="143"/>
    </location>
</feature>
<reference evidence="4 5" key="1">
    <citation type="journal article" date="2011" name="Science">
        <title>The Selaginella genome identifies genetic changes associated with the evolution of vascular plants.</title>
        <authorList>
            <person name="Banks J.A."/>
            <person name="Nishiyama T."/>
            <person name="Hasebe M."/>
            <person name="Bowman J.L."/>
            <person name="Gribskov M."/>
            <person name="dePamphilis C."/>
            <person name="Albert V.A."/>
            <person name="Aono N."/>
            <person name="Aoyama T."/>
            <person name="Ambrose B.A."/>
            <person name="Ashton N.W."/>
            <person name="Axtell M.J."/>
            <person name="Barker E."/>
            <person name="Barker M.S."/>
            <person name="Bennetzen J.L."/>
            <person name="Bonawitz N.D."/>
            <person name="Chapple C."/>
            <person name="Cheng C."/>
            <person name="Correa L.G."/>
            <person name="Dacre M."/>
            <person name="DeBarry J."/>
            <person name="Dreyer I."/>
            <person name="Elias M."/>
            <person name="Engstrom E.M."/>
            <person name="Estelle M."/>
            <person name="Feng L."/>
            <person name="Finet C."/>
            <person name="Floyd S.K."/>
            <person name="Frommer W.B."/>
            <person name="Fujita T."/>
            <person name="Gramzow L."/>
            <person name="Gutensohn M."/>
            <person name="Harholt J."/>
            <person name="Hattori M."/>
            <person name="Heyl A."/>
            <person name="Hirai T."/>
            <person name="Hiwatashi Y."/>
            <person name="Ishikawa M."/>
            <person name="Iwata M."/>
            <person name="Karol K.G."/>
            <person name="Koehler B."/>
            <person name="Kolukisaoglu U."/>
            <person name="Kubo M."/>
            <person name="Kurata T."/>
            <person name="Lalonde S."/>
            <person name="Li K."/>
            <person name="Li Y."/>
            <person name="Litt A."/>
            <person name="Lyons E."/>
            <person name="Manning G."/>
            <person name="Maruyama T."/>
            <person name="Michael T.P."/>
            <person name="Mikami K."/>
            <person name="Miyazaki S."/>
            <person name="Morinaga S."/>
            <person name="Murata T."/>
            <person name="Mueller-Roeber B."/>
            <person name="Nelson D.R."/>
            <person name="Obara M."/>
            <person name="Oguri Y."/>
            <person name="Olmstead R.G."/>
            <person name="Onodera N."/>
            <person name="Petersen B.L."/>
            <person name="Pils B."/>
            <person name="Prigge M."/>
            <person name="Rensing S.A."/>
            <person name="Riano-Pachon D.M."/>
            <person name="Roberts A.W."/>
            <person name="Sato Y."/>
            <person name="Scheller H.V."/>
            <person name="Schulz B."/>
            <person name="Schulz C."/>
            <person name="Shakirov E.V."/>
            <person name="Shibagaki N."/>
            <person name="Shinohara N."/>
            <person name="Shippen D.E."/>
            <person name="Soerensen I."/>
            <person name="Sotooka R."/>
            <person name="Sugimoto N."/>
            <person name="Sugita M."/>
            <person name="Sumikawa N."/>
            <person name="Tanurdzic M."/>
            <person name="Theissen G."/>
            <person name="Ulvskov P."/>
            <person name="Wakazuki S."/>
            <person name="Weng J.K."/>
            <person name="Willats W.W."/>
            <person name="Wipf D."/>
            <person name="Wolf P.G."/>
            <person name="Yang L."/>
            <person name="Zimmer A.D."/>
            <person name="Zhu Q."/>
            <person name="Mitros T."/>
            <person name="Hellsten U."/>
            <person name="Loque D."/>
            <person name="Otillar R."/>
            <person name="Salamov A."/>
            <person name="Schmutz J."/>
            <person name="Shapiro H."/>
            <person name="Lindquist E."/>
            <person name="Lucas S."/>
            <person name="Rokhsar D."/>
            <person name="Grigoriev I.V."/>
        </authorList>
    </citation>
    <scope>NUCLEOTIDE SEQUENCE [LARGE SCALE GENOMIC DNA]</scope>
</reference>
<dbReference type="Gene3D" id="3.40.50.300">
    <property type="entry name" value="P-loop containing nucleotide triphosphate hydrolases"/>
    <property type="match status" value="1"/>
</dbReference>
<feature type="compositionally biased region" description="Basic and acidic residues" evidence="2">
    <location>
        <begin position="546"/>
        <end position="559"/>
    </location>
</feature>
<feature type="region of interest" description="Disordered" evidence="2">
    <location>
        <begin position="519"/>
        <end position="595"/>
    </location>
</feature>
<protein>
    <submittedName>
        <fullName evidence="4">Uncharacterized protein</fullName>
    </submittedName>
</protein>
<feature type="transmembrane region" description="Helical" evidence="3">
    <location>
        <begin position="155"/>
        <end position="174"/>
    </location>
</feature>
<evidence type="ECO:0000256" key="3">
    <source>
        <dbReference type="SAM" id="Phobius"/>
    </source>
</evidence>
<gene>
    <name evidence="4" type="ORF">SELMODRAFT_405604</name>
</gene>
<feature type="compositionally biased region" description="Low complexity" evidence="2">
    <location>
        <begin position="1211"/>
        <end position="1221"/>
    </location>
</feature>
<dbReference type="AlphaFoldDB" id="D8QZ41"/>
<evidence type="ECO:0000313" key="5">
    <source>
        <dbReference type="Proteomes" id="UP000001514"/>
    </source>
</evidence>
<dbReference type="Proteomes" id="UP000001514">
    <property type="component" value="Unassembled WGS sequence"/>
</dbReference>
<feature type="compositionally biased region" description="Basic and acidic residues" evidence="2">
    <location>
        <begin position="1223"/>
        <end position="1239"/>
    </location>
</feature>
<dbReference type="eggNOG" id="ENOG502SRNE">
    <property type="taxonomic scope" value="Eukaryota"/>
</dbReference>
<dbReference type="Gramene" id="EFJ34724">
    <property type="protein sequence ID" value="EFJ34724"/>
    <property type="gene ID" value="SELMODRAFT_405604"/>
</dbReference>
<feature type="compositionally biased region" description="Basic and acidic residues" evidence="2">
    <location>
        <begin position="571"/>
        <end position="595"/>
    </location>
</feature>
<feature type="transmembrane region" description="Helical" evidence="3">
    <location>
        <begin position="82"/>
        <end position="101"/>
    </location>
</feature>
<keyword evidence="5" id="KW-1185">Reference proteome</keyword>
<dbReference type="HOGENOM" id="CLU_263866_0_0_1"/>
<evidence type="ECO:0000256" key="2">
    <source>
        <dbReference type="SAM" id="MobiDB-lite"/>
    </source>
</evidence>
<dbReference type="InterPro" id="IPR027417">
    <property type="entry name" value="P-loop_NTPase"/>
</dbReference>
<dbReference type="InParanoid" id="D8QZ41"/>
<name>D8QZ41_SELML</name>
<evidence type="ECO:0000256" key="1">
    <source>
        <dbReference type="SAM" id="Coils"/>
    </source>
</evidence>
<keyword evidence="3" id="KW-0472">Membrane</keyword>
<keyword evidence="3" id="KW-1133">Transmembrane helix</keyword>
<dbReference type="KEGG" id="smo:SELMODRAFT_405604"/>
<evidence type="ECO:0000313" key="4">
    <source>
        <dbReference type="EMBL" id="EFJ34724.1"/>
    </source>
</evidence>
<feature type="transmembrane region" description="Helical" evidence="3">
    <location>
        <begin position="195"/>
        <end position="220"/>
    </location>
</feature>
<keyword evidence="3" id="KW-0812">Transmembrane</keyword>
<sequence>MVTNRPDSTIDYILLGFGIAATIPFTIANGVLFVHRQRSYFLAQGGIHFILISSVAGLAWIATVFVNNGHFSTVGPLQSCKLWLFWLQGFCFCFWFMFTAFRLRRMYELSHNVKRWRWEYYAFAGICLVPIVGMSTVAIFSNFNMENGGINRNWQIVRFLVYLPYWLFATVVMWRLQHQQDPLLAAEYMDTFDYLALFIAILVVCLLTVSQVCLVFFPFWTRFAWPVYLCLLRPKEEMDAFEQQLTSAGARALLISQSQRVHFPSSEEAVWEAFVEANEELEKYKDEIQKLEAQKLFLQEKIRDLQDQAKFQDQELVSGGRWVVAAWWAAWAVVARAVVGGAVRCWVGVQWWVGDSVSSKKKWNTVTPREPEIFGVAIHSNETNLTILVSFGATMLYHLYGQKNHKWCFGTHSDSMMFMPQCLDGLVNGAHEKDRLMYNHGILVGDLTFNATVAAPPWQAWNSTKQDAVVENGNRKYKPRFPGMRMVRENIYRLLFPDLFTASENRGYKSVGKVREGMAGQYELRGDRDRVSRHREDHRHSGHSRSRGDQYGDDYEHTRYASSSRSSVRSEGFRPQHSLKRERAGSEEDFSRELKRSLPKGTKSFAPANGCDEILNYYVKPDVSTLAIDLEQGKYCVLTGVRQSGKTTTALYVRRLLEEKFCSIYVSFPRQIVDPQFTDSDRWDMVVEFLRSSGDLEPDPTMTFGSSKFMSMFRKGQGKDDRPVILIFDELNVFSKLSEDFKQSFLATVRNLKQDRHKNRLLSVLAIGTDSLLLELKLARRKRIQGAPPGFYLPSPGGENSPFSDEFRMASTGFTLSDIELLLWQYEKDTFISVDREAIAASMLELTSGHKGLVGACCDLLHREFIDKSTRTLEMWLQLRKDKLIGKIFVKATYYAIISTCKALEPRGKELLLLLLRAGGNVKVPYDETVELLLSEGVVVDTNPDGVLCDLKFSSLLLMSTLLYGLYVRLSHSVEAGPRPPRLDHAWVISRTIERLDRSIFERAESQNEDSLASEYSIQFEMFVKLKAVLLGAYPHQNWIVIPEPKTKDNKRSRLDIFVKDGVRNRWFALELLRQGTLKSLEEHWEKSEMYAKMHSCVVYMLNFILDGRPAVKDFKPSHAKEEVIFYNVWLSSDDAKMVGNYACDGSCSTASQTCLKDLEKQKLQQRRFRCAELHPGQPVTSSAQLVEGMTCQRHAGFTALSRGRATGDKSSSSGSLAGSAWKPEKGSQRPCHSSKEENVVNETLTRSSPGGRESTMAPATSGRSEEVVRLI</sequence>
<dbReference type="EMBL" id="GL377569">
    <property type="protein sequence ID" value="EFJ34724.1"/>
    <property type="molecule type" value="Genomic_DNA"/>
</dbReference>
<organism evidence="5">
    <name type="scientific">Selaginella moellendorffii</name>
    <name type="common">Spikemoss</name>
    <dbReference type="NCBI Taxonomy" id="88036"/>
    <lineage>
        <taxon>Eukaryota</taxon>
        <taxon>Viridiplantae</taxon>
        <taxon>Streptophyta</taxon>
        <taxon>Embryophyta</taxon>
        <taxon>Tracheophyta</taxon>
        <taxon>Lycopodiopsida</taxon>
        <taxon>Selaginellales</taxon>
        <taxon>Selaginellaceae</taxon>
        <taxon>Selaginella</taxon>
    </lineage>
</organism>
<dbReference type="SUPFAM" id="SSF52540">
    <property type="entry name" value="P-loop containing nucleoside triphosphate hydrolases"/>
    <property type="match status" value="1"/>
</dbReference>
<accession>D8QZ41</accession>
<feature type="coiled-coil region" evidence="1">
    <location>
        <begin position="274"/>
        <end position="315"/>
    </location>
</feature>
<keyword evidence="1" id="KW-0175">Coiled coil</keyword>
<feature type="region of interest" description="Disordered" evidence="2">
    <location>
        <begin position="1203"/>
        <end position="1272"/>
    </location>
</feature>
<feature type="compositionally biased region" description="Basic and acidic residues" evidence="2">
    <location>
        <begin position="524"/>
        <end position="539"/>
    </location>
</feature>
<proteinExistence type="predicted"/>